<dbReference type="Proteomes" id="UP000323502">
    <property type="component" value="Unassembled WGS sequence"/>
</dbReference>
<dbReference type="RefSeq" id="WP_268878317.1">
    <property type="nucleotide sequence ID" value="NZ_FNBI01000003.1"/>
</dbReference>
<name>A0A1G7KLX0_9SPHN</name>
<sequence length="1057" mass="111034">MSGASEEDQTPPPPRRMQKRYRLILGLAVLLVAGMVGLWLFRMPLATRMLDRELARRGVRARYDFEALGFGGQRLANVVFGDPRNPDLVADWLETQTRITPSGPEVVGVLAGGVRIRGRLKDGRVSLGSLDRLMPPPSGKPFSLPDLFVDVQDGRIRLETPAGPVGIAVRGRGRLNDGFAGRIAAIAPRLQFGACTFSQVATPLHLRIVDAKPAISGVFRVGDARCGDARWKQVAADVSVNLGAAMDRWRGQARLMTDAFRHPLARAAAMRGTISFAGSVAKTSGQVDLAAERLAVGQGTARALSVSGRYGVGDVPRFEGRVRLGGGVVAPGVMADVAGMVSGGQGTPVAPLASALARAVQAAGAGFAVEADVRARGGEQTAVEVARLTLASRSGARVALAGGSGLHWRADGARIDTRLAMAGGGMPQVTATLAQARVGAPVRGTATLAPYRAGGAMLALDRMRFSAALDGATRIETRATLSGPLGDGRIERLVVPVEARWDGRRQLIVNPGCAPVAADRVAVSRLVLSGVALRLCPVDGAVVRVDGTRVSGGARVATVRLAGRLGGTPVTLAAQDATLRLSDRGFVLSDVAARLGSAERVTRLDIGRLEGRIEGGAVSGFFAGAGGQIANVPLLLNGARGTWRLAGGALTLNGVLDVDDAAETARFQRMAARDVTLSLVNGGIHAAGTLYEPSQTVKVADVTIDHRLSSGTGAADLRVPGLTFTETFQPTLLTMLTYGVIADVRGTVRGDGHIAWGADGVTSTGTFATDGTDLAAAFGPVKGITGTIRFTDLLALESAPDQVATIKSINPGIAVTDGVIRYRTLRDTRVKVEGGAWPFAGGSLTLDPTLLDFSQPAERRMTFHVRGAAADQFLQQFDFENLNATGVFDGELPMVFDDRGGRIEQGSLMVREGGGTLAYVGDLSQKDLGLWGNLAFGALRSLRYRTLGVTMNGPLAGEMVTDVRFTGVSQGKGAKSNFLIRRLQRLPFVFNIRIKAPFRGLLDSAQSFWDPKRLVQRNLQSLIEEQNKRAAPPAGTAPTGGVIQPPASGTVPKTRRD</sequence>
<keyword evidence="2" id="KW-0472">Membrane</keyword>
<organism evidence="3 4">
    <name type="scientific">Sphingomonas carotinifaciens</name>
    <dbReference type="NCBI Taxonomy" id="1166323"/>
    <lineage>
        <taxon>Bacteria</taxon>
        <taxon>Pseudomonadati</taxon>
        <taxon>Pseudomonadota</taxon>
        <taxon>Alphaproteobacteria</taxon>
        <taxon>Sphingomonadales</taxon>
        <taxon>Sphingomonadaceae</taxon>
        <taxon>Sphingomonas</taxon>
    </lineage>
</organism>
<gene>
    <name evidence="3" type="ORF">SAMN05216557_103168</name>
</gene>
<keyword evidence="2" id="KW-0812">Transmembrane</keyword>
<feature type="region of interest" description="Disordered" evidence="1">
    <location>
        <begin position="1025"/>
        <end position="1057"/>
    </location>
</feature>
<protein>
    <submittedName>
        <fullName evidence="3">Dicarboxylate transport</fullName>
    </submittedName>
</protein>
<evidence type="ECO:0000313" key="3">
    <source>
        <dbReference type="EMBL" id="SDF38044.1"/>
    </source>
</evidence>
<feature type="compositionally biased region" description="Low complexity" evidence="1">
    <location>
        <begin position="1030"/>
        <end position="1041"/>
    </location>
</feature>
<keyword evidence="4" id="KW-1185">Reference proteome</keyword>
<accession>A0A1G7KLX0</accession>
<dbReference type="InterPro" id="IPR021730">
    <property type="entry name" value="YdbH"/>
</dbReference>
<feature type="transmembrane region" description="Helical" evidence="2">
    <location>
        <begin position="21"/>
        <end position="41"/>
    </location>
</feature>
<keyword evidence="2" id="KW-1133">Transmembrane helix</keyword>
<evidence type="ECO:0000256" key="2">
    <source>
        <dbReference type="SAM" id="Phobius"/>
    </source>
</evidence>
<dbReference type="AlphaFoldDB" id="A0A1G7KLX0"/>
<dbReference type="EMBL" id="FNBI01000003">
    <property type="protein sequence ID" value="SDF38044.1"/>
    <property type="molecule type" value="Genomic_DNA"/>
</dbReference>
<evidence type="ECO:0000256" key="1">
    <source>
        <dbReference type="SAM" id="MobiDB-lite"/>
    </source>
</evidence>
<evidence type="ECO:0000313" key="4">
    <source>
        <dbReference type="Proteomes" id="UP000323502"/>
    </source>
</evidence>
<proteinExistence type="predicted"/>
<dbReference type="Pfam" id="PF11739">
    <property type="entry name" value="YdbH-like"/>
    <property type="match status" value="1"/>
</dbReference>
<reference evidence="3 4" key="1">
    <citation type="submission" date="2016-10" db="EMBL/GenBank/DDBJ databases">
        <authorList>
            <person name="Varghese N."/>
            <person name="Submissions S."/>
        </authorList>
    </citation>
    <scope>NUCLEOTIDE SEQUENCE [LARGE SCALE GENOMIC DNA]</scope>
    <source>
        <strain evidence="3 4">S7-754</strain>
    </source>
</reference>